<evidence type="ECO:0000256" key="1">
    <source>
        <dbReference type="ARBA" id="ARBA00022723"/>
    </source>
</evidence>
<organism evidence="3 4">
    <name type="scientific">Priestia megaterium</name>
    <name type="common">Bacillus megaterium</name>
    <dbReference type="NCBI Taxonomy" id="1404"/>
    <lineage>
        <taxon>Bacteria</taxon>
        <taxon>Bacillati</taxon>
        <taxon>Bacillota</taxon>
        <taxon>Bacilli</taxon>
        <taxon>Bacillales</taxon>
        <taxon>Bacillaceae</taxon>
        <taxon>Priestia</taxon>
    </lineage>
</organism>
<dbReference type="AlphaFoldDB" id="A0A6H1NWL9"/>
<proteinExistence type="predicted"/>
<dbReference type="EMBL" id="CP051128">
    <property type="protein sequence ID" value="QIZ05673.1"/>
    <property type="molecule type" value="Genomic_DNA"/>
</dbReference>
<sequence>MIKKMEHLAIIVTNMDHAIQYYFDMFGFKVRLRGSSKTREMAFLYLEEQPCIEIEFIQDLEPIGKYDQSGIVNHLAFTVEDINKAMNHYKEKGIKFLSPQPQPTLEGGRMILFNGPNGELLQLVERAKG</sequence>
<name>A0A6H1NWL9_PRIMG</name>
<dbReference type="GO" id="GO:0046491">
    <property type="term" value="P:L-methylmalonyl-CoA metabolic process"/>
    <property type="evidence" value="ECO:0007669"/>
    <property type="project" value="TreeGrafter"/>
</dbReference>
<evidence type="ECO:0000259" key="2">
    <source>
        <dbReference type="PROSITE" id="PS51819"/>
    </source>
</evidence>
<reference evidence="3 4" key="2">
    <citation type="submission" date="2020-04" db="EMBL/GenBank/DDBJ databases">
        <authorList>
            <person name="Fomenkov A."/>
            <person name="Anton B.P."/>
            <person name="Roberts R.J."/>
        </authorList>
    </citation>
    <scope>NUCLEOTIDE SEQUENCE [LARGE SCALE GENOMIC DNA]</scope>
    <source>
        <strain evidence="3 4">S2</strain>
    </source>
</reference>
<reference evidence="3 4" key="1">
    <citation type="submission" date="2020-04" db="EMBL/GenBank/DDBJ databases">
        <title>Genome-Wide Identification of 5-Methylcytosine Sites in Bacterial Genomes By High-Throughput Sequencing of MspJI Restriction Fragments.</title>
        <authorList>
            <person name="Wu V."/>
        </authorList>
    </citation>
    <scope>NUCLEOTIDE SEQUENCE [LARGE SCALE GENOMIC DNA]</scope>
    <source>
        <strain evidence="3 4">S2</strain>
    </source>
</reference>
<evidence type="ECO:0000313" key="4">
    <source>
        <dbReference type="Proteomes" id="UP000501868"/>
    </source>
</evidence>
<gene>
    <name evidence="3" type="ORF">HFZ78_02040</name>
</gene>
<accession>A0A6H1NWL9</accession>
<dbReference type="Pfam" id="PF13669">
    <property type="entry name" value="Glyoxalase_4"/>
    <property type="match status" value="1"/>
</dbReference>
<dbReference type="PROSITE" id="PS51819">
    <property type="entry name" value="VOC"/>
    <property type="match status" value="1"/>
</dbReference>
<dbReference type="GO" id="GO:0004493">
    <property type="term" value="F:methylmalonyl-CoA epimerase activity"/>
    <property type="evidence" value="ECO:0007669"/>
    <property type="project" value="TreeGrafter"/>
</dbReference>
<dbReference type="InterPro" id="IPR029068">
    <property type="entry name" value="Glyas_Bleomycin-R_OHBP_Dase"/>
</dbReference>
<dbReference type="InterPro" id="IPR037523">
    <property type="entry name" value="VOC_core"/>
</dbReference>
<dbReference type="Proteomes" id="UP000501868">
    <property type="component" value="Chromosome"/>
</dbReference>
<feature type="domain" description="VOC" evidence="2">
    <location>
        <begin position="4"/>
        <end position="126"/>
    </location>
</feature>
<evidence type="ECO:0000313" key="3">
    <source>
        <dbReference type="EMBL" id="QIZ05673.1"/>
    </source>
</evidence>
<dbReference type="SUPFAM" id="SSF54593">
    <property type="entry name" value="Glyoxalase/Bleomycin resistance protein/Dihydroxybiphenyl dioxygenase"/>
    <property type="match status" value="1"/>
</dbReference>
<protein>
    <submittedName>
        <fullName evidence="3">VOC family protein</fullName>
    </submittedName>
</protein>
<dbReference type="PANTHER" id="PTHR43048">
    <property type="entry name" value="METHYLMALONYL-COA EPIMERASE"/>
    <property type="match status" value="1"/>
</dbReference>
<dbReference type="Gene3D" id="3.10.180.10">
    <property type="entry name" value="2,3-Dihydroxybiphenyl 1,2-Dioxygenase, domain 1"/>
    <property type="match status" value="1"/>
</dbReference>
<keyword evidence="1" id="KW-0479">Metal-binding</keyword>
<dbReference type="PANTHER" id="PTHR43048:SF3">
    <property type="entry name" value="METHYLMALONYL-COA EPIMERASE, MITOCHONDRIAL"/>
    <property type="match status" value="1"/>
</dbReference>
<dbReference type="GO" id="GO:0046872">
    <property type="term" value="F:metal ion binding"/>
    <property type="evidence" value="ECO:0007669"/>
    <property type="project" value="UniProtKB-KW"/>
</dbReference>
<dbReference type="InterPro" id="IPR051785">
    <property type="entry name" value="MMCE/EMCE_epimerase"/>
</dbReference>